<organism evidence="7 8">
    <name type="scientific">Jimgerdemannia flammicorona</name>
    <dbReference type="NCBI Taxonomy" id="994334"/>
    <lineage>
        <taxon>Eukaryota</taxon>
        <taxon>Fungi</taxon>
        <taxon>Fungi incertae sedis</taxon>
        <taxon>Mucoromycota</taxon>
        <taxon>Mucoromycotina</taxon>
        <taxon>Endogonomycetes</taxon>
        <taxon>Endogonales</taxon>
        <taxon>Endogonaceae</taxon>
        <taxon>Jimgerdemannia</taxon>
    </lineage>
</organism>
<feature type="region of interest" description="Disordered" evidence="5">
    <location>
        <begin position="137"/>
        <end position="163"/>
    </location>
</feature>
<keyword evidence="4" id="KW-0175">Coiled coil</keyword>
<dbReference type="InterPro" id="IPR016818">
    <property type="entry name" value="NOSIP"/>
</dbReference>
<keyword evidence="3" id="KW-0539">Nucleus</keyword>
<evidence type="ECO:0000256" key="1">
    <source>
        <dbReference type="ARBA" id="ARBA00004123"/>
    </source>
</evidence>
<dbReference type="Proteomes" id="UP000274822">
    <property type="component" value="Unassembled WGS sequence"/>
</dbReference>
<comment type="similarity">
    <text evidence="2">Belongs to the NOSIP family.</text>
</comment>
<feature type="compositionally biased region" description="Low complexity" evidence="5">
    <location>
        <begin position="141"/>
        <end position="152"/>
    </location>
</feature>
<sequence length="330" mass="36922">MPRHSKNNTASSVFTYHESHILEYGTKKQRLGRDSFRDFDACHLCLQRARDPVCCPQGHLSCRECALENILAQKKETQRQLKLLEAKRAEEDEDRRRKEDAAREAVITDFEKAQTRLLPEALKKAALGSSTSALPVKRDVPASSASPSTVTPKGDGKVAGQKRKFELSEEEVLGIAEREKEEAMRKLEEARAEGAKAKLPAFWLPSLTPAADNQVDTPKVKAQTICTATKEEHPISIKTLISAKFAEEATEGNANGKGNGNGSGNGAVKKSYACPACRKTITNSLRILIREEVEAVPRVRGQNQGEGHHRYVRRRYRLRERRRDRAREEV</sequence>
<gene>
    <name evidence="7" type="ORF">BC938DRAFT_480943</name>
</gene>
<dbReference type="GO" id="GO:0005634">
    <property type="term" value="C:nucleus"/>
    <property type="evidence" value="ECO:0007669"/>
    <property type="project" value="UniProtKB-SubCell"/>
</dbReference>
<reference evidence="7 8" key="1">
    <citation type="journal article" date="2018" name="New Phytol.">
        <title>Phylogenomics of Endogonaceae and evolution of mycorrhizas within Mucoromycota.</title>
        <authorList>
            <person name="Chang Y."/>
            <person name="Desiro A."/>
            <person name="Na H."/>
            <person name="Sandor L."/>
            <person name="Lipzen A."/>
            <person name="Clum A."/>
            <person name="Barry K."/>
            <person name="Grigoriev I.V."/>
            <person name="Martin F.M."/>
            <person name="Stajich J.E."/>
            <person name="Smith M.E."/>
            <person name="Bonito G."/>
            <person name="Spatafora J.W."/>
        </authorList>
    </citation>
    <scope>NUCLEOTIDE SEQUENCE [LARGE SCALE GENOMIC DNA]</scope>
    <source>
        <strain evidence="7 8">AD002</strain>
    </source>
</reference>
<keyword evidence="8" id="KW-1185">Reference proteome</keyword>
<evidence type="ECO:0000259" key="6">
    <source>
        <dbReference type="Pfam" id="PF15906"/>
    </source>
</evidence>
<dbReference type="AlphaFoldDB" id="A0A433QHF0"/>
<dbReference type="Pfam" id="PF15906">
    <property type="entry name" value="zf-NOSIP"/>
    <property type="match status" value="1"/>
</dbReference>
<evidence type="ECO:0000313" key="8">
    <source>
        <dbReference type="Proteomes" id="UP000274822"/>
    </source>
</evidence>
<name>A0A433QHF0_9FUNG</name>
<evidence type="ECO:0000256" key="5">
    <source>
        <dbReference type="SAM" id="MobiDB-lite"/>
    </source>
</evidence>
<comment type="subcellular location">
    <subcellularLocation>
        <location evidence="1">Nucleus</location>
    </subcellularLocation>
</comment>
<accession>A0A433QHF0</accession>
<dbReference type="InterPro" id="IPR031790">
    <property type="entry name" value="Znf-NOSIP"/>
</dbReference>
<dbReference type="GO" id="GO:0061630">
    <property type="term" value="F:ubiquitin protein ligase activity"/>
    <property type="evidence" value="ECO:0007669"/>
    <property type="project" value="InterPro"/>
</dbReference>
<dbReference type="PANTHER" id="PTHR13063">
    <property type="entry name" value="ENOS INTERACTING PROTEIN"/>
    <property type="match status" value="1"/>
</dbReference>
<evidence type="ECO:0000256" key="3">
    <source>
        <dbReference type="ARBA" id="ARBA00023242"/>
    </source>
</evidence>
<dbReference type="Gene3D" id="3.30.40.10">
    <property type="entry name" value="Zinc/RING finger domain, C3HC4 (zinc finger)"/>
    <property type="match status" value="1"/>
</dbReference>
<dbReference type="SUPFAM" id="SSF57850">
    <property type="entry name" value="RING/U-box"/>
    <property type="match status" value="1"/>
</dbReference>
<protein>
    <recommendedName>
        <fullName evidence="6">Nitric oxide synthase-interacting protein zinc-finger domain-containing protein</fullName>
    </recommendedName>
</protein>
<dbReference type="PANTHER" id="PTHR13063:SF10">
    <property type="entry name" value="NITRIC OXIDE SYNTHASE-INTERACTING PROTEIN"/>
    <property type="match status" value="1"/>
</dbReference>
<feature type="coiled-coil region" evidence="4">
    <location>
        <begin position="67"/>
        <end position="104"/>
    </location>
</feature>
<dbReference type="InterPro" id="IPR013083">
    <property type="entry name" value="Znf_RING/FYVE/PHD"/>
</dbReference>
<feature type="domain" description="Nitric oxide synthase-interacting protein zinc-finger" evidence="6">
    <location>
        <begin position="4"/>
        <end position="74"/>
    </location>
</feature>
<dbReference type="EMBL" id="RBNJ01005481">
    <property type="protein sequence ID" value="RUS29189.1"/>
    <property type="molecule type" value="Genomic_DNA"/>
</dbReference>
<evidence type="ECO:0000256" key="2">
    <source>
        <dbReference type="ARBA" id="ARBA00008126"/>
    </source>
</evidence>
<evidence type="ECO:0000256" key="4">
    <source>
        <dbReference type="SAM" id="Coils"/>
    </source>
</evidence>
<comment type="caution">
    <text evidence="7">The sequence shown here is derived from an EMBL/GenBank/DDBJ whole genome shotgun (WGS) entry which is preliminary data.</text>
</comment>
<evidence type="ECO:0000313" key="7">
    <source>
        <dbReference type="EMBL" id="RUS29189.1"/>
    </source>
</evidence>
<proteinExistence type="inferred from homology"/>